<evidence type="ECO:0000256" key="4">
    <source>
        <dbReference type="ARBA" id="ARBA00023125"/>
    </source>
</evidence>
<dbReference type="InterPro" id="IPR001959">
    <property type="entry name" value="Transposase"/>
</dbReference>
<dbReference type="OrthoDB" id="24420at2"/>
<sequence>MMYYTIFVQTLTVRCTLKPAPEQAEALEATVQRFAEGCNHALRVAKRTGAFRRFALHRLVYRDLRAMGLAANLAVQAIARVARRKGERAKHYQPTSVAYDQRTLSLRLADETVSLTTVKGRLRIPLKLGNYQRHLLRKAKSVQGGVLTKGPKGKWYIHLTLRVDDPEVPEGSSRGGRIVGVDLGQKALATLPTGELFSGGFLKSKRLHYLRKRAEVRSKLDRPSERTRGVKRLWARLSGREARFVNSALHALTRRIVDLLEPGDVLALEDLKGLRSRTTQRGKRARHLQNLWPYARFCFFLEYKARLKGVRVVYVDPRHTSRECPRCGHVSKVNRRSQALFRCEACGFQHNADWVASVNIARRALAQGAGSAGPGHSQLALVLGHRLKHLHLPAS</sequence>
<name>F2NNP6_MARHT</name>
<evidence type="ECO:0000259" key="7">
    <source>
        <dbReference type="Pfam" id="PF07282"/>
    </source>
</evidence>
<dbReference type="InterPro" id="IPR010095">
    <property type="entry name" value="Cas12f1-like_TNB"/>
</dbReference>
<keyword evidence="9" id="KW-1185">Reference proteome</keyword>
<dbReference type="InterPro" id="IPR051399">
    <property type="entry name" value="RNA-guided_DNA_endo/Transpos"/>
</dbReference>
<keyword evidence="5" id="KW-0233">DNA recombination</keyword>
<dbReference type="RefSeq" id="WP_013703116.1">
    <property type="nucleotide sequence ID" value="NC_015387.1"/>
</dbReference>
<feature type="domain" description="Cas12f1-like TNB" evidence="7">
    <location>
        <begin position="294"/>
        <end position="360"/>
    </location>
</feature>
<dbReference type="KEGG" id="mhd:Marky_0306"/>
<evidence type="ECO:0000256" key="2">
    <source>
        <dbReference type="ARBA" id="ARBA00011044"/>
    </source>
</evidence>
<proteinExistence type="inferred from homology"/>
<dbReference type="PANTHER" id="PTHR30405:SF11">
    <property type="entry name" value="RNA-GUIDED DNA ENDONUCLEASE RV2885C-RELATED"/>
    <property type="match status" value="1"/>
</dbReference>
<accession>F2NNP6</accession>
<dbReference type="EMBL" id="CP002630">
    <property type="protein sequence ID" value="AEB11061.1"/>
    <property type="molecule type" value="Genomic_DNA"/>
</dbReference>
<evidence type="ECO:0000256" key="1">
    <source>
        <dbReference type="ARBA" id="ARBA00008761"/>
    </source>
</evidence>
<gene>
    <name evidence="8" type="ordered locus">Marky_0306</name>
</gene>
<dbReference type="NCBIfam" id="NF040570">
    <property type="entry name" value="guided_TnpB"/>
    <property type="match status" value="1"/>
</dbReference>
<organism evidence="8 9">
    <name type="scientific">Marinithermus hydrothermalis (strain DSM 14884 / JCM 11576 / T1)</name>
    <dbReference type="NCBI Taxonomy" id="869210"/>
    <lineage>
        <taxon>Bacteria</taxon>
        <taxon>Thermotogati</taxon>
        <taxon>Deinococcota</taxon>
        <taxon>Deinococci</taxon>
        <taxon>Thermales</taxon>
        <taxon>Thermaceae</taxon>
        <taxon>Marinithermus</taxon>
    </lineage>
</organism>
<feature type="domain" description="Probable transposase IS891/IS1136/IS1341" evidence="6">
    <location>
        <begin position="170"/>
        <end position="261"/>
    </location>
</feature>
<keyword evidence="4" id="KW-0238">DNA-binding</keyword>
<evidence type="ECO:0000259" key="6">
    <source>
        <dbReference type="Pfam" id="PF01385"/>
    </source>
</evidence>
<dbReference type="GO" id="GO:0006310">
    <property type="term" value="P:DNA recombination"/>
    <property type="evidence" value="ECO:0007669"/>
    <property type="project" value="UniProtKB-KW"/>
</dbReference>
<protein>
    <submittedName>
        <fullName evidence="8">Transposase, IS605 OrfB family</fullName>
    </submittedName>
</protein>
<evidence type="ECO:0000256" key="3">
    <source>
        <dbReference type="ARBA" id="ARBA00022578"/>
    </source>
</evidence>
<reference evidence="8 9" key="1">
    <citation type="journal article" date="2012" name="Stand. Genomic Sci.">
        <title>Complete genome sequence of the aerobic, heterotroph Marinithermus hydrothermalis type strain (T1(T)) from a deep-sea hydrothermal vent chimney.</title>
        <authorList>
            <person name="Copeland A."/>
            <person name="Gu W."/>
            <person name="Yasawong M."/>
            <person name="Lapidus A."/>
            <person name="Lucas S."/>
            <person name="Deshpande S."/>
            <person name="Pagani I."/>
            <person name="Tapia R."/>
            <person name="Cheng J.F."/>
            <person name="Goodwin L.A."/>
            <person name="Pitluck S."/>
            <person name="Liolios K."/>
            <person name="Ivanova N."/>
            <person name="Mavromatis K."/>
            <person name="Mikhailova N."/>
            <person name="Pati A."/>
            <person name="Chen A."/>
            <person name="Palaniappan K."/>
            <person name="Land M."/>
            <person name="Pan C."/>
            <person name="Brambilla E.M."/>
            <person name="Rohde M."/>
            <person name="Tindall B.J."/>
            <person name="Sikorski J."/>
            <person name="Goker M."/>
            <person name="Detter J.C."/>
            <person name="Bristow J."/>
            <person name="Eisen J.A."/>
            <person name="Markowitz V."/>
            <person name="Hugenholtz P."/>
            <person name="Kyrpides N.C."/>
            <person name="Klenk H.P."/>
            <person name="Woyke T."/>
        </authorList>
    </citation>
    <scope>NUCLEOTIDE SEQUENCE [LARGE SCALE GENOMIC DNA]</scope>
    <source>
        <strain evidence="9">DSM 14884 / JCM 11576 / T1</strain>
    </source>
</reference>
<dbReference type="HOGENOM" id="CLU_032903_3_2_0"/>
<dbReference type="eggNOG" id="COG0675">
    <property type="taxonomic scope" value="Bacteria"/>
</dbReference>
<dbReference type="STRING" id="869210.Marky_0306"/>
<dbReference type="NCBIfam" id="TIGR01766">
    <property type="entry name" value="IS200/IS605 family accessory protein TnpB-like domain"/>
    <property type="match status" value="1"/>
</dbReference>
<evidence type="ECO:0000313" key="8">
    <source>
        <dbReference type="EMBL" id="AEB11061.1"/>
    </source>
</evidence>
<evidence type="ECO:0000313" key="9">
    <source>
        <dbReference type="Proteomes" id="UP000007030"/>
    </source>
</evidence>
<dbReference type="Pfam" id="PF01385">
    <property type="entry name" value="OrfB_IS605"/>
    <property type="match status" value="1"/>
</dbReference>
<dbReference type="Proteomes" id="UP000007030">
    <property type="component" value="Chromosome"/>
</dbReference>
<keyword evidence="3" id="KW-0815">Transposition</keyword>
<dbReference type="GO" id="GO:0003677">
    <property type="term" value="F:DNA binding"/>
    <property type="evidence" value="ECO:0007669"/>
    <property type="project" value="UniProtKB-KW"/>
</dbReference>
<comment type="similarity">
    <text evidence="1">In the C-terminal section; belongs to the transposase 35 family.</text>
</comment>
<comment type="similarity">
    <text evidence="2">In the N-terminal section; belongs to the transposase 2 family.</text>
</comment>
<dbReference type="Pfam" id="PF07282">
    <property type="entry name" value="Cas12f1-like_TNB"/>
    <property type="match status" value="1"/>
</dbReference>
<dbReference type="AlphaFoldDB" id="F2NNP6"/>
<dbReference type="PANTHER" id="PTHR30405">
    <property type="entry name" value="TRANSPOSASE"/>
    <property type="match status" value="1"/>
</dbReference>
<dbReference type="GO" id="GO:0032196">
    <property type="term" value="P:transposition"/>
    <property type="evidence" value="ECO:0007669"/>
    <property type="project" value="UniProtKB-KW"/>
</dbReference>
<evidence type="ECO:0000256" key="5">
    <source>
        <dbReference type="ARBA" id="ARBA00023172"/>
    </source>
</evidence>